<protein>
    <recommendedName>
        <fullName evidence="2">PX domain-containing protein</fullName>
    </recommendedName>
</protein>
<reference evidence="3" key="1">
    <citation type="submission" date="2024-01" db="EMBL/GenBank/DDBJ databases">
        <authorList>
            <person name="Webb A."/>
        </authorList>
    </citation>
    <scope>NUCLEOTIDE SEQUENCE</scope>
    <source>
        <strain evidence="3">Pm1</strain>
    </source>
</reference>
<feature type="domain" description="PX" evidence="2">
    <location>
        <begin position="113"/>
        <end position="258"/>
    </location>
</feature>
<dbReference type="PROSITE" id="PS50195">
    <property type="entry name" value="PX"/>
    <property type="match status" value="1"/>
</dbReference>
<dbReference type="Pfam" id="PF00787">
    <property type="entry name" value="PX"/>
    <property type="match status" value="1"/>
</dbReference>
<dbReference type="SUPFAM" id="SSF64268">
    <property type="entry name" value="PX domain"/>
    <property type="match status" value="1"/>
</dbReference>
<accession>A0AAV1TT13</accession>
<comment type="caution">
    <text evidence="3">The sequence shown here is derived from an EMBL/GenBank/DDBJ whole genome shotgun (WGS) entry which is preliminary data.</text>
</comment>
<evidence type="ECO:0000313" key="4">
    <source>
        <dbReference type="Proteomes" id="UP001162060"/>
    </source>
</evidence>
<dbReference type="EMBL" id="CAKLBY020000072">
    <property type="protein sequence ID" value="CAK7924149.1"/>
    <property type="molecule type" value="Genomic_DNA"/>
</dbReference>
<gene>
    <name evidence="3" type="ORF">PM001_LOCUS9299</name>
</gene>
<dbReference type="InterPro" id="IPR036871">
    <property type="entry name" value="PX_dom_sf"/>
</dbReference>
<dbReference type="AlphaFoldDB" id="A0AAV1TT13"/>
<name>A0AAV1TT13_9STRA</name>
<dbReference type="Proteomes" id="UP001162060">
    <property type="component" value="Unassembled WGS sequence"/>
</dbReference>
<dbReference type="InterPro" id="IPR001683">
    <property type="entry name" value="PX_dom"/>
</dbReference>
<feature type="region of interest" description="Disordered" evidence="1">
    <location>
        <begin position="1"/>
        <end position="73"/>
    </location>
</feature>
<proteinExistence type="predicted"/>
<dbReference type="CDD" id="cd06093">
    <property type="entry name" value="PX_domain"/>
    <property type="match status" value="1"/>
</dbReference>
<dbReference type="GO" id="GO:0035091">
    <property type="term" value="F:phosphatidylinositol binding"/>
    <property type="evidence" value="ECO:0007669"/>
    <property type="project" value="InterPro"/>
</dbReference>
<evidence type="ECO:0000259" key="2">
    <source>
        <dbReference type="PROSITE" id="PS50195"/>
    </source>
</evidence>
<organism evidence="3 4">
    <name type="scientific">Peronospora matthiolae</name>
    <dbReference type="NCBI Taxonomy" id="2874970"/>
    <lineage>
        <taxon>Eukaryota</taxon>
        <taxon>Sar</taxon>
        <taxon>Stramenopiles</taxon>
        <taxon>Oomycota</taxon>
        <taxon>Peronosporomycetes</taxon>
        <taxon>Peronosporales</taxon>
        <taxon>Peronosporaceae</taxon>
        <taxon>Peronospora</taxon>
    </lineage>
</organism>
<sequence length="269" mass="30711">MTSDKRPTSSSKRARSRRKQRAVLRAATRVVSAFEPTPEGDRNRDTSDLKGDRLESQEPLVKPNTSSSSSSDDVLDSGLVFVCRPTLPDFCSLFVPRDDAQSATRAAAASKAVTCKTFTVRVPRFRETREGFVTYVLEVATCDLPQQTFQLERRFSDFVACAAELSKQQQQWQWHRAREEEETTKHGDGETLDGWFQWHLPAKTWFRVTSRKDLEDRRVQLEQALEMLLRQRDGCMCNLPVVRDFLMLDIFGVQVAEQKTLETTAQVEG</sequence>
<evidence type="ECO:0000256" key="1">
    <source>
        <dbReference type="SAM" id="MobiDB-lite"/>
    </source>
</evidence>
<feature type="compositionally biased region" description="Basic and acidic residues" evidence="1">
    <location>
        <begin position="39"/>
        <end position="56"/>
    </location>
</feature>
<dbReference type="Gene3D" id="3.30.1520.10">
    <property type="entry name" value="Phox-like domain"/>
    <property type="match status" value="1"/>
</dbReference>
<feature type="compositionally biased region" description="Basic residues" evidence="1">
    <location>
        <begin position="12"/>
        <end position="22"/>
    </location>
</feature>
<evidence type="ECO:0000313" key="3">
    <source>
        <dbReference type="EMBL" id="CAK7924149.1"/>
    </source>
</evidence>